<evidence type="ECO:0008006" key="4">
    <source>
        <dbReference type="Google" id="ProtNLM"/>
    </source>
</evidence>
<feature type="region of interest" description="Disordered" evidence="1">
    <location>
        <begin position="43"/>
        <end position="64"/>
    </location>
</feature>
<dbReference type="SUPFAM" id="SSF64076">
    <property type="entry name" value="MTH938-like"/>
    <property type="match status" value="1"/>
</dbReference>
<evidence type="ECO:0000313" key="2">
    <source>
        <dbReference type="EMBL" id="KGR13658.1"/>
    </source>
</evidence>
<dbReference type="PANTHER" id="PTHR21192:SF2">
    <property type="entry name" value="NADH DEHYDROGENASE [UBIQUINONE] 1 ALPHA SUBCOMPLEX ASSEMBLY FACTOR 3"/>
    <property type="match status" value="1"/>
</dbReference>
<dbReference type="GO" id="GO:0005743">
    <property type="term" value="C:mitochondrial inner membrane"/>
    <property type="evidence" value="ECO:0007669"/>
    <property type="project" value="TreeGrafter"/>
</dbReference>
<comment type="caution">
    <text evidence="2">The sequence shown here is derived from an EMBL/GenBank/DDBJ whole genome shotgun (WGS) entry which is preliminary data.</text>
</comment>
<dbReference type="InterPro" id="IPR036748">
    <property type="entry name" value="MTH938-like_sf"/>
</dbReference>
<dbReference type="InterPro" id="IPR007523">
    <property type="entry name" value="NDUFAF3/AAMDC"/>
</dbReference>
<dbReference type="Proteomes" id="UP000030161">
    <property type="component" value="Unassembled WGS sequence"/>
</dbReference>
<dbReference type="Gene3D" id="3.40.1230.10">
    <property type="entry name" value="MTH938-like"/>
    <property type="match status" value="1"/>
</dbReference>
<dbReference type="Pfam" id="PF04430">
    <property type="entry name" value="DUF498"/>
    <property type="match status" value="1"/>
</dbReference>
<sequence>MIPLKQITWNKNSIFQNTLILSKKNLSKNSLLLSLSSSSMFQKPHPEQILRPPQNKSQTPSTNPADILKKNDILMYSTKPTNYIESVTKNGFHLSNNLLIESKLNKIPQIGTLNATTTTTSTTSASKNDSAIGLMLLHSEAFEIKLNSNTINIIDDWYVDFKINTSSSSSSSNDGDGDSIIKIFELIHPKPEILIVGLGKKSRMLSIENKNFFSNLGIQLEITNSNNGAKIFDLLATERPNVIGAILLPPNI</sequence>
<organism evidence="2 3">
    <name type="scientific">Candida albicans P78048</name>
    <dbReference type="NCBI Taxonomy" id="1094989"/>
    <lineage>
        <taxon>Eukaryota</taxon>
        <taxon>Fungi</taxon>
        <taxon>Dikarya</taxon>
        <taxon>Ascomycota</taxon>
        <taxon>Saccharomycotina</taxon>
        <taxon>Pichiomycetes</taxon>
        <taxon>Debaryomycetaceae</taxon>
        <taxon>Candida/Lodderomyces clade</taxon>
        <taxon>Candida</taxon>
    </lineage>
</organism>
<proteinExistence type="predicted"/>
<gene>
    <name evidence="2" type="ORF">MG3_02088</name>
</gene>
<name>A0AB34PUG2_CANAX</name>
<accession>A0AB34PUG2</accession>
<feature type="compositionally biased region" description="Polar residues" evidence="1">
    <location>
        <begin position="54"/>
        <end position="64"/>
    </location>
</feature>
<evidence type="ECO:0000313" key="3">
    <source>
        <dbReference type="Proteomes" id="UP000030161"/>
    </source>
</evidence>
<dbReference type="AlphaFoldDB" id="A0AB34PUG2"/>
<evidence type="ECO:0000256" key="1">
    <source>
        <dbReference type="SAM" id="MobiDB-lite"/>
    </source>
</evidence>
<dbReference type="GO" id="GO:0032981">
    <property type="term" value="P:mitochondrial respiratory chain complex I assembly"/>
    <property type="evidence" value="ECO:0007669"/>
    <property type="project" value="TreeGrafter"/>
</dbReference>
<dbReference type="EMBL" id="AJIX01000013">
    <property type="protein sequence ID" value="KGR13658.1"/>
    <property type="molecule type" value="Genomic_DNA"/>
</dbReference>
<reference evidence="2 3" key="1">
    <citation type="submission" date="2013-12" db="EMBL/GenBank/DDBJ databases">
        <title>The Genome Sequence of Candida albicans P78048.</title>
        <authorList>
            <consortium name="The Broad Institute Genome Sequencing Platform"/>
            <consortium name="The Broad Institute Genome Sequencing Center for Infectious Disease"/>
            <person name="Cuomo C."/>
            <person name="Bennett R."/>
            <person name="Hirakawa M."/>
            <person name="Noverr M."/>
            <person name="Mitchell A."/>
            <person name="Young S.K."/>
            <person name="Zeng Q."/>
            <person name="Gargeya S."/>
            <person name="Fitzgerald M."/>
            <person name="Abouelleil A."/>
            <person name="Alvarado L."/>
            <person name="Berlin A.M."/>
            <person name="Chapman S.B."/>
            <person name="Dewar J."/>
            <person name="Goldberg J."/>
            <person name="Griggs A."/>
            <person name="Gujja S."/>
            <person name="Hansen M."/>
            <person name="Howarth C."/>
            <person name="Imamovic A."/>
            <person name="Larimer J."/>
            <person name="McCowan C."/>
            <person name="Murphy C."/>
            <person name="Pearson M."/>
            <person name="Priest M."/>
            <person name="Roberts A."/>
            <person name="Saif S."/>
            <person name="Shea T."/>
            <person name="Sykes S."/>
            <person name="Wortman J."/>
            <person name="Nusbaum C."/>
            <person name="Birren B."/>
        </authorList>
    </citation>
    <scope>NUCLEOTIDE SEQUENCE [LARGE SCALE GENOMIC DNA]</scope>
    <source>
        <strain evidence="2 3">P78048</strain>
    </source>
</reference>
<protein>
    <recommendedName>
        <fullName evidence="4">NADH dehydrogenase [ubiquinone] 1 alpha subcomplex assembly factor 3</fullName>
    </recommendedName>
</protein>
<dbReference type="PANTHER" id="PTHR21192">
    <property type="entry name" value="NUCLEAR PROTEIN E3-3"/>
    <property type="match status" value="1"/>
</dbReference>